<dbReference type="Gene3D" id="2.60.210.10">
    <property type="entry name" value="Apoptosis, Tumor Necrosis Factor Receptor Associated Protein 2, Chain A"/>
    <property type="match status" value="2"/>
</dbReference>
<proteinExistence type="predicted"/>
<protein>
    <submittedName>
        <fullName evidence="3">Uncharacterized protein isoform X1</fullName>
    </submittedName>
</protein>
<dbReference type="RefSeq" id="XP_056689116.1">
    <property type="nucleotide sequence ID" value="XM_056833138.1"/>
</dbReference>
<feature type="domain" description="MATH" evidence="1">
    <location>
        <begin position="185"/>
        <end position="326"/>
    </location>
</feature>
<gene>
    <name evidence="3" type="primary">LOC110789396</name>
</gene>
<evidence type="ECO:0000259" key="1">
    <source>
        <dbReference type="PROSITE" id="PS50144"/>
    </source>
</evidence>
<reference evidence="3" key="2">
    <citation type="submission" date="2025-08" db="UniProtKB">
        <authorList>
            <consortium name="RefSeq"/>
        </authorList>
    </citation>
    <scope>IDENTIFICATION</scope>
    <source>
        <tissue evidence="3">Leaf</tissue>
    </source>
</reference>
<name>A0ABM3R0F5_SPIOL</name>
<dbReference type="SUPFAM" id="SSF49599">
    <property type="entry name" value="TRAF domain-like"/>
    <property type="match status" value="2"/>
</dbReference>
<dbReference type="PANTHER" id="PTHR46162">
    <property type="entry name" value="TRAF-LIKE FAMILY PROTEIN"/>
    <property type="match status" value="1"/>
</dbReference>
<dbReference type="CDD" id="cd00121">
    <property type="entry name" value="MATH"/>
    <property type="match status" value="2"/>
</dbReference>
<dbReference type="PROSITE" id="PS50144">
    <property type="entry name" value="MATH"/>
    <property type="match status" value="2"/>
</dbReference>
<evidence type="ECO:0000313" key="2">
    <source>
        <dbReference type="Proteomes" id="UP000813463"/>
    </source>
</evidence>
<feature type="domain" description="MATH" evidence="1">
    <location>
        <begin position="28"/>
        <end position="172"/>
    </location>
</feature>
<reference evidence="2" key="1">
    <citation type="journal article" date="2021" name="Nat. Commun.">
        <title>Genomic analyses provide insights into spinach domestication and the genetic basis of agronomic traits.</title>
        <authorList>
            <person name="Cai X."/>
            <person name="Sun X."/>
            <person name="Xu C."/>
            <person name="Sun H."/>
            <person name="Wang X."/>
            <person name="Ge C."/>
            <person name="Zhang Z."/>
            <person name="Wang Q."/>
            <person name="Fei Z."/>
            <person name="Jiao C."/>
            <person name="Wang Q."/>
        </authorList>
    </citation>
    <scope>NUCLEOTIDE SEQUENCE [LARGE SCALE GENOMIC DNA]</scope>
    <source>
        <strain evidence="2">cv. Varoflay</strain>
    </source>
</reference>
<dbReference type="Proteomes" id="UP000813463">
    <property type="component" value="Chromosome 6"/>
</dbReference>
<accession>A0ABM3R0F5</accession>
<keyword evidence="2" id="KW-1185">Reference proteome</keyword>
<sequence>MRDWMGRSYTFDIADPSQPIRTFRTRKPCHFIFEIESWVGLLKAMKDAGDQQSFETPTFSVGNETWSMIIYPGGHKRRGGTDHISLYLKRHHSTVARGRSINVSIKFFILDQPSGQYLVIEGGDVFGADLGERHFDARGTEWGIPQVLRINDFEKTTNGFLVSDQVTFGAEVFITSDEPTFSKLSQVKIISKRVFNKISFGLNFNPTTPDPIDSATFPTTLDGDLYTWKLQLFREGFGSSTGTHWSLFLVLVNTDRLSNGRSMLVSFELSLLSKNNGMYYDTKKEMNWLTGSKVSLGFPDFIQGSDVFTSPNNFNGGNTLDVKVQFNSIFLLNDMDG</sequence>
<organism evidence="2 3">
    <name type="scientific">Spinacia oleracea</name>
    <name type="common">Spinach</name>
    <dbReference type="NCBI Taxonomy" id="3562"/>
    <lineage>
        <taxon>Eukaryota</taxon>
        <taxon>Viridiplantae</taxon>
        <taxon>Streptophyta</taxon>
        <taxon>Embryophyta</taxon>
        <taxon>Tracheophyta</taxon>
        <taxon>Spermatophyta</taxon>
        <taxon>Magnoliopsida</taxon>
        <taxon>eudicotyledons</taxon>
        <taxon>Gunneridae</taxon>
        <taxon>Pentapetalae</taxon>
        <taxon>Caryophyllales</taxon>
        <taxon>Chenopodiaceae</taxon>
        <taxon>Chenopodioideae</taxon>
        <taxon>Anserineae</taxon>
        <taxon>Spinacia</taxon>
    </lineage>
</organism>
<dbReference type="PANTHER" id="PTHR46162:SF40">
    <property type="entry name" value="TRAF-LIKE FAMILY PROTEIN"/>
    <property type="match status" value="1"/>
</dbReference>
<dbReference type="InterPro" id="IPR002083">
    <property type="entry name" value="MATH/TRAF_dom"/>
</dbReference>
<dbReference type="Pfam" id="PF22486">
    <property type="entry name" value="MATH_2"/>
    <property type="match status" value="2"/>
</dbReference>
<dbReference type="GeneID" id="110789396"/>
<evidence type="ECO:0000313" key="3">
    <source>
        <dbReference type="RefSeq" id="XP_056689116.1"/>
    </source>
</evidence>
<dbReference type="InterPro" id="IPR008974">
    <property type="entry name" value="TRAF-like"/>
</dbReference>